<evidence type="ECO:0008006" key="11">
    <source>
        <dbReference type="Google" id="ProtNLM"/>
    </source>
</evidence>
<dbReference type="AlphaFoldDB" id="A0A0D1Y0A0"/>
<dbReference type="InterPro" id="IPR036396">
    <property type="entry name" value="Cyt_P450_sf"/>
</dbReference>
<name>A0A0D1Y0A0_9PEZI</name>
<evidence type="ECO:0000256" key="7">
    <source>
        <dbReference type="RuleBase" id="RU000461"/>
    </source>
</evidence>
<keyword evidence="8" id="KW-0812">Transmembrane</keyword>
<dbReference type="OrthoDB" id="1470350at2759"/>
<dbReference type="VEuPathDB" id="FungiDB:PV09_01369"/>
<dbReference type="InterPro" id="IPR002401">
    <property type="entry name" value="Cyt_P450_E_grp-I"/>
</dbReference>
<dbReference type="GeneID" id="27309342"/>
<dbReference type="PROSITE" id="PS00086">
    <property type="entry name" value="CYTOCHROME_P450"/>
    <property type="match status" value="1"/>
</dbReference>
<comment type="similarity">
    <text evidence="2 7">Belongs to the cytochrome P450 family.</text>
</comment>
<keyword evidence="7" id="KW-0503">Monooxygenase</keyword>
<evidence type="ECO:0000313" key="9">
    <source>
        <dbReference type="EMBL" id="KIW08466.1"/>
    </source>
</evidence>
<keyword evidence="8" id="KW-1133">Transmembrane helix</keyword>
<keyword evidence="8" id="KW-0472">Membrane</keyword>
<dbReference type="PANTHER" id="PTHR24305">
    <property type="entry name" value="CYTOCHROME P450"/>
    <property type="match status" value="1"/>
</dbReference>
<sequence>MDYRAVLQELTWTRTILTLLSATITYSVTCVLYNAFLHPLRGFPGPKLAGATGLYLGFYKFHGETHVVVKRLHDEYGPVVRVGPNQLSFIEETAWKDIYAYRGKDRSQMQKGDKRGPGPKGPYHIINAPDDVHARQRKILSSSFSDRALRDNQSLLIGYTEDVATRIREHAATKTPIDIAKYVEFYTSDIISDFCFTESYGQLKAREQEPVIAAIHKFIPIEAKISILPAPLAFFILLQILGRNQIRMLAKAEQQIKTRLQKNIDKKDVMHQLISHISEDGNGITFRELSLNTLILMLAGSETTATALAGAFYYVLKNKHVLRKLTEEIRGCFNSTHEITLDKLARLPYLNAVIEESLRLYSPVPAALSRVTPPGGASISGHWIPGNTTVGIPHFAAFRSARNFADPDAFHPERWLPNRPVEFETDRRAAFQPFSAGPRNCLGMNLAYAELRLLLGRLFYEFNFALVDEESRWDDQKAYMLYRKPPLMLHVAPRL</sequence>
<dbReference type="SUPFAM" id="SSF48264">
    <property type="entry name" value="Cytochrome P450"/>
    <property type="match status" value="1"/>
</dbReference>
<dbReference type="STRING" id="253628.A0A0D1Y0A0"/>
<keyword evidence="7" id="KW-0560">Oxidoreductase</keyword>
<evidence type="ECO:0000313" key="10">
    <source>
        <dbReference type="Proteomes" id="UP000053259"/>
    </source>
</evidence>
<feature type="transmembrane region" description="Helical" evidence="8">
    <location>
        <begin position="294"/>
        <end position="316"/>
    </location>
</feature>
<evidence type="ECO:0000256" key="5">
    <source>
        <dbReference type="ARBA" id="ARBA00023004"/>
    </source>
</evidence>
<dbReference type="GO" id="GO:0016705">
    <property type="term" value="F:oxidoreductase activity, acting on paired donors, with incorporation or reduction of molecular oxygen"/>
    <property type="evidence" value="ECO:0007669"/>
    <property type="project" value="InterPro"/>
</dbReference>
<evidence type="ECO:0000256" key="4">
    <source>
        <dbReference type="ARBA" id="ARBA00022723"/>
    </source>
</evidence>
<dbReference type="PRINTS" id="PR00385">
    <property type="entry name" value="P450"/>
</dbReference>
<reference evidence="9 10" key="1">
    <citation type="submission" date="2015-01" db="EMBL/GenBank/DDBJ databases">
        <title>The Genome Sequence of Ochroconis gallopava CBS43764.</title>
        <authorList>
            <consortium name="The Broad Institute Genomics Platform"/>
            <person name="Cuomo C."/>
            <person name="de Hoog S."/>
            <person name="Gorbushina A."/>
            <person name="Stielow B."/>
            <person name="Teixiera M."/>
            <person name="Abouelleil A."/>
            <person name="Chapman S.B."/>
            <person name="Priest M."/>
            <person name="Young S.K."/>
            <person name="Wortman J."/>
            <person name="Nusbaum C."/>
            <person name="Birren B."/>
        </authorList>
    </citation>
    <scope>NUCLEOTIDE SEQUENCE [LARGE SCALE GENOMIC DNA]</scope>
    <source>
        <strain evidence="9 10">CBS 43764</strain>
    </source>
</reference>
<dbReference type="PANTHER" id="PTHR24305:SF210">
    <property type="entry name" value="CYTOCHROME P450 MONOOXYGENASE ASQL-RELATED"/>
    <property type="match status" value="1"/>
</dbReference>
<evidence type="ECO:0000256" key="3">
    <source>
        <dbReference type="ARBA" id="ARBA00022617"/>
    </source>
</evidence>
<feature type="transmembrane region" description="Helical" evidence="8">
    <location>
        <begin position="16"/>
        <end position="37"/>
    </location>
</feature>
<proteinExistence type="inferred from homology"/>
<evidence type="ECO:0000256" key="1">
    <source>
        <dbReference type="ARBA" id="ARBA00001971"/>
    </source>
</evidence>
<dbReference type="Gene3D" id="1.10.630.10">
    <property type="entry name" value="Cytochrome P450"/>
    <property type="match status" value="1"/>
</dbReference>
<comment type="cofactor">
    <cofactor evidence="1 6">
        <name>heme</name>
        <dbReference type="ChEBI" id="CHEBI:30413"/>
    </cofactor>
</comment>
<feature type="binding site" description="axial binding residue" evidence="6">
    <location>
        <position position="441"/>
    </location>
    <ligand>
        <name>heme</name>
        <dbReference type="ChEBI" id="CHEBI:30413"/>
    </ligand>
    <ligandPart>
        <name>Fe</name>
        <dbReference type="ChEBI" id="CHEBI:18248"/>
    </ligandPart>
</feature>
<gene>
    <name evidence="9" type="ORF">PV09_01369</name>
</gene>
<dbReference type="CDD" id="cd11058">
    <property type="entry name" value="CYP60B-like"/>
    <property type="match status" value="1"/>
</dbReference>
<accession>A0A0D1Y0A0</accession>
<protein>
    <recommendedName>
        <fullName evidence="11">Cytochrome P450</fullName>
    </recommendedName>
</protein>
<dbReference type="InterPro" id="IPR017972">
    <property type="entry name" value="Cyt_P450_CS"/>
</dbReference>
<keyword evidence="3 6" id="KW-0349">Heme</keyword>
<evidence type="ECO:0000256" key="2">
    <source>
        <dbReference type="ARBA" id="ARBA00010617"/>
    </source>
</evidence>
<evidence type="ECO:0000256" key="6">
    <source>
        <dbReference type="PIRSR" id="PIRSR602401-1"/>
    </source>
</evidence>
<dbReference type="GO" id="GO:0020037">
    <property type="term" value="F:heme binding"/>
    <property type="evidence" value="ECO:0007669"/>
    <property type="project" value="InterPro"/>
</dbReference>
<dbReference type="Pfam" id="PF00067">
    <property type="entry name" value="p450"/>
    <property type="match status" value="1"/>
</dbReference>
<dbReference type="GO" id="GO:0005506">
    <property type="term" value="F:iron ion binding"/>
    <property type="evidence" value="ECO:0007669"/>
    <property type="project" value="InterPro"/>
</dbReference>
<dbReference type="PRINTS" id="PR00463">
    <property type="entry name" value="EP450I"/>
</dbReference>
<feature type="transmembrane region" description="Helical" evidence="8">
    <location>
        <begin position="225"/>
        <end position="242"/>
    </location>
</feature>
<dbReference type="InterPro" id="IPR001128">
    <property type="entry name" value="Cyt_P450"/>
</dbReference>
<dbReference type="Proteomes" id="UP000053259">
    <property type="component" value="Unassembled WGS sequence"/>
</dbReference>
<dbReference type="InterPro" id="IPR050121">
    <property type="entry name" value="Cytochrome_P450_monoxygenase"/>
</dbReference>
<dbReference type="EMBL" id="KN847531">
    <property type="protein sequence ID" value="KIW08466.1"/>
    <property type="molecule type" value="Genomic_DNA"/>
</dbReference>
<dbReference type="HOGENOM" id="CLU_001570_14_11_1"/>
<dbReference type="GO" id="GO:0004497">
    <property type="term" value="F:monooxygenase activity"/>
    <property type="evidence" value="ECO:0007669"/>
    <property type="project" value="UniProtKB-KW"/>
</dbReference>
<dbReference type="RefSeq" id="XP_016218335.1">
    <property type="nucleotide sequence ID" value="XM_016354240.1"/>
</dbReference>
<keyword evidence="5 6" id="KW-0408">Iron</keyword>
<evidence type="ECO:0000256" key="8">
    <source>
        <dbReference type="SAM" id="Phobius"/>
    </source>
</evidence>
<keyword evidence="10" id="KW-1185">Reference proteome</keyword>
<keyword evidence="4 6" id="KW-0479">Metal-binding</keyword>
<organism evidence="9 10">
    <name type="scientific">Verruconis gallopava</name>
    <dbReference type="NCBI Taxonomy" id="253628"/>
    <lineage>
        <taxon>Eukaryota</taxon>
        <taxon>Fungi</taxon>
        <taxon>Dikarya</taxon>
        <taxon>Ascomycota</taxon>
        <taxon>Pezizomycotina</taxon>
        <taxon>Dothideomycetes</taxon>
        <taxon>Pleosporomycetidae</taxon>
        <taxon>Venturiales</taxon>
        <taxon>Sympoventuriaceae</taxon>
        <taxon>Verruconis</taxon>
    </lineage>
</organism>
<dbReference type="InParanoid" id="A0A0D1Y0A0"/>